<sequence length="303" mass="33651">MLVVDGLTKLFPGGKGITDVSFTVEQGEVFGFLGPNGAGKSTTIRHIMGFMKPDRGSASIKGLDTWKQQGTVQRLVGYLPGEISFIEGMNGKEFLAFLARMQRVDSSARRQELIERLQFDVSTPIRKMSKGMKQKVGIVAAFMHRPELIILDEPTSGLDPLMQQLFIELVLEEKARGTTFLMSSHSFPEIERTCDRAAIIKDGVIVATNNIHELQSMQRKLVAIVFEHPEDAEAFAQSGRVPVESRDGRRVTVAVQGNYNELIHEAAKYKVRSLDITAQNLEDVFMQYYDRNNGTGGKEAAAL</sequence>
<dbReference type="Proteomes" id="UP001285921">
    <property type="component" value="Unassembled WGS sequence"/>
</dbReference>
<evidence type="ECO:0000256" key="2">
    <source>
        <dbReference type="ARBA" id="ARBA00022448"/>
    </source>
</evidence>
<protein>
    <submittedName>
        <fullName evidence="6">ABC transporter ATP-binding protein</fullName>
    </submittedName>
</protein>
<dbReference type="InterPro" id="IPR017871">
    <property type="entry name" value="ABC_transporter-like_CS"/>
</dbReference>
<dbReference type="CDD" id="cd03230">
    <property type="entry name" value="ABC_DR_subfamily_A"/>
    <property type="match status" value="1"/>
</dbReference>
<feature type="domain" description="ABC transporter" evidence="5">
    <location>
        <begin position="2"/>
        <end position="227"/>
    </location>
</feature>
<evidence type="ECO:0000256" key="1">
    <source>
        <dbReference type="ARBA" id="ARBA00005417"/>
    </source>
</evidence>
<evidence type="ECO:0000313" key="7">
    <source>
        <dbReference type="Proteomes" id="UP001285921"/>
    </source>
</evidence>
<evidence type="ECO:0000259" key="5">
    <source>
        <dbReference type="PROSITE" id="PS50893"/>
    </source>
</evidence>
<dbReference type="Pfam" id="PF00005">
    <property type="entry name" value="ABC_tran"/>
    <property type="match status" value="1"/>
</dbReference>
<dbReference type="SUPFAM" id="SSF52540">
    <property type="entry name" value="P-loop containing nucleoside triphosphate hydrolases"/>
    <property type="match status" value="1"/>
</dbReference>
<dbReference type="PROSITE" id="PS00211">
    <property type="entry name" value="ABC_TRANSPORTER_1"/>
    <property type="match status" value="1"/>
</dbReference>
<dbReference type="Gene3D" id="3.40.50.300">
    <property type="entry name" value="P-loop containing nucleotide triphosphate hydrolases"/>
    <property type="match status" value="1"/>
</dbReference>
<dbReference type="RefSeq" id="WP_317982368.1">
    <property type="nucleotide sequence ID" value="NZ_BTCL01000042.1"/>
</dbReference>
<organism evidence="6 7">
    <name type="scientific">Paenibacillus glycanilyticus</name>
    <dbReference type="NCBI Taxonomy" id="126569"/>
    <lineage>
        <taxon>Bacteria</taxon>
        <taxon>Bacillati</taxon>
        <taxon>Bacillota</taxon>
        <taxon>Bacilli</taxon>
        <taxon>Bacillales</taxon>
        <taxon>Paenibacillaceae</taxon>
        <taxon>Paenibacillus</taxon>
    </lineage>
</organism>
<proteinExistence type="inferred from homology"/>
<dbReference type="InterPro" id="IPR003593">
    <property type="entry name" value="AAA+_ATPase"/>
</dbReference>
<comment type="similarity">
    <text evidence="1">Belongs to the ABC transporter superfamily.</text>
</comment>
<dbReference type="GO" id="GO:0005524">
    <property type="term" value="F:ATP binding"/>
    <property type="evidence" value="ECO:0007669"/>
    <property type="project" value="UniProtKB-KW"/>
</dbReference>
<dbReference type="InterPro" id="IPR050763">
    <property type="entry name" value="ABC_transporter_ATP-binding"/>
</dbReference>
<evidence type="ECO:0000313" key="6">
    <source>
        <dbReference type="EMBL" id="GMK48961.1"/>
    </source>
</evidence>
<keyword evidence="3" id="KW-0547">Nucleotide-binding</keyword>
<name>A0ABQ6NV42_9BACL</name>
<dbReference type="PROSITE" id="PS50893">
    <property type="entry name" value="ABC_TRANSPORTER_2"/>
    <property type="match status" value="1"/>
</dbReference>
<reference evidence="6 7" key="1">
    <citation type="submission" date="2023-05" db="EMBL/GenBank/DDBJ databases">
        <title>Draft genome of Paenibacillus sp. CCS26.</title>
        <authorList>
            <person name="Akita H."/>
            <person name="Shinto Y."/>
            <person name="Kimura Z."/>
        </authorList>
    </citation>
    <scope>NUCLEOTIDE SEQUENCE [LARGE SCALE GENOMIC DNA]</scope>
    <source>
        <strain evidence="6 7">CCS26</strain>
    </source>
</reference>
<dbReference type="PANTHER" id="PTHR42711">
    <property type="entry name" value="ABC TRANSPORTER ATP-BINDING PROTEIN"/>
    <property type="match status" value="1"/>
</dbReference>
<keyword evidence="4 6" id="KW-0067">ATP-binding</keyword>
<dbReference type="InterPro" id="IPR003439">
    <property type="entry name" value="ABC_transporter-like_ATP-bd"/>
</dbReference>
<keyword evidence="7" id="KW-1185">Reference proteome</keyword>
<evidence type="ECO:0000256" key="3">
    <source>
        <dbReference type="ARBA" id="ARBA00022741"/>
    </source>
</evidence>
<dbReference type="PANTHER" id="PTHR42711:SF5">
    <property type="entry name" value="ABC TRANSPORTER ATP-BINDING PROTEIN NATA"/>
    <property type="match status" value="1"/>
</dbReference>
<gene>
    <name evidence="6" type="ORF">PghCCS26_60910</name>
</gene>
<accession>A0ABQ6NV42</accession>
<comment type="caution">
    <text evidence="6">The sequence shown here is derived from an EMBL/GenBank/DDBJ whole genome shotgun (WGS) entry which is preliminary data.</text>
</comment>
<dbReference type="InterPro" id="IPR027417">
    <property type="entry name" value="P-loop_NTPase"/>
</dbReference>
<evidence type="ECO:0000256" key="4">
    <source>
        <dbReference type="ARBA" id="ARBA00022840"/>
    </source>
</evidence>
<dbReference type="EMBL" id="BTCL01000042">
    <property type="protein sequence ID" value="GMK48961.1"/>
    <property type="molecule type" value="Genomic_DNA"/>
</dbReference>
<keyword evidence="2" id="KW-0813">Transport</keyword>
<dbReference type="SMART" id="SM00382">
    <property type="entry name" value="AAA"/>
    <property type="match status" value="1"/>
</dbReference>